<reference evidence="4" key="1">
    <citation type="submission" date="2018-07" db="EMBL/GenBank/DDBJ databases">
        <authorList>
            <person name="Quirk P.G."/>
            <person name="Krulwich T.A."/>
        </authorList>
    </citation>
    <scope>NUCLEOTIDE SEQUENCE</scope>
</reference>
<feature type="transmembrane region" description="Helical" evidence="2">
    <location>
        <begin position="54"/>
        <end position="74"/>
    </location>
</feature>
<dbReference type="OMA" id="STMDVCM"/>
<feature type="transmembrane region" description="Helical" evidence="2">
    <location>
        <begin position="426"/>
        <end position="448"/>
    </location>
</feature>
<feature type="transmembrane region" description="Helical" evidence="2">
    <location>
        <begin position="511"/>
        <end position="534"/>
    </location>
</feature>
<dbReference type="PANTHER" id="PTHR11360:SF163">
    <property type="entry name" value="MONOCARBOXYLATE TRANSPORTER 9-LIKE PROTEIN"/>
    <property type="match status" value="1"/>
</dbReference>
<feature type="transmembrane region" description="Helical" evidence="2">
    <location>
        <begin position="546"/>
        <end position="569"/>
    </location>
</feature>
<evidence type="ECO:0000256" key="1">
    <source>
        <dbReference type="ARBA" id="ARBA00004141"/>
    </source>
</evidence>
<dbReference type="AlphaFoldDB" id="A0A336M8U9"/>
<dbReference type="InterPro" id="IPR011701">
    <property type="entry name" value="MFS"/>
</dbReference>
<evidence type="ECO:0000256" key="2">
    <source>
        <dbReference type="SAM" id="Phobius"/>
    </source>
</evidence>
<feature type="transmembrane region" description="Helical" evidence="2">
    <location>
        <begin position="15"/>
        <end position="34"/>
    </location>
</feature>
<dbReference type="VEuPathDB" id="VectorBase:CSON013451"/>
<keyword evidence="2" id="KW-0472">Membrane</keyword>
<feature type="domain" description="Major facilitator superfamily (MFS) profile" evidence="3">
    <location>
        <begin position="417"/>
        <end position="606"/>
    </location>
</feature>
<feature type="transmembrane region" description="Helical" evidence="2">
    <location>
        <begin position="488"/>
        <end position="505"/>
    </location>
</feature>
<feature type="transmembrane region" description="Helical" evidence="2">
    <location>
        <begin position="581"/>
        <end position="602"/>
    </location>
</feature>
<dbReference type="Pfam" id="PF07690">
    <property type="entry name" value="MFS_1"/>
    <property type="match status" value="2"/>
</dbReference>
<keyword evidence="2" id="KW-1133">Transmembrane helix</keyword>
<dbReference type="GO" id="GO:0016020">
    <property type="term" value="C:membrane"/>
    <property type="evidence" value="ECO:0007669"/>
    <property type="project" value="UniProtKB-SubCell"/>
</dbReference>
<proteinExistence type="predicted"/>
<dbReference type="PROSITE" id="PS50850">
    <property type="entry name" value="MFS"/>
    <property type="match status" value="1"/>
</dbReference>
<feature type="transmembrane region" description="Helical" evidence="2">
    <location>
        <begin position="187"/>
        <end position="205"/>
    </location>
</feature>
<evidence type="ECO:0000313" key="4">
    <source>
        <dbReference type="EMBL" id="SSX26480.1"/>
    </source>
</evidence>
<feature type="transmembrane region" description="Helical" evidence="2">
    <location>
        <begin position="157"/>
        <end position="175"/>
    </location>
</feature>
<evidence type="ECO:0000259" key="3">
    <source>
        <dbReference type="PROSITE" id="PS50850"/>
    </source>
</evidence>
<gene>
    <name evidence="4" type="primary">CSON013451</name>
</gene>
<accession>A0A336M8U9</accession>
<dbReference type="SUPFAM" id="SSF103473">
    <property type="entry name" value="MFS general substrate transporter"/>
    <property type="match status" value="1"/>
</dbReference>
<dbReference type="GO" id="GO:0008028">
    <property type="term" value="F:monocarboxylic acid transmembrane transporter activity"/>
    <property type="evidence" value="ECO:0007669"/>
    <property type="project" value="TreeGrafter"/>
</dbReference>
<keyword evidence="2" id="KW-0812">Transmembrane</keyword>
<protein>
    <submittedName>
        <fullName evidence="4">CSON013451 protein</fullName>
    </submittedName>
</protein>
<dbReference type="InterPro" id="IPR036259">
    <property type="entry name" value="MFS_trans_sf"/>
</dbReference>
<feature type="transmembrane region" description="Helical" evidence="2">
    <location>
        <begin position="454"/>
        <end position="476"/>
    </location>
</feature>
<feature type="transmembrane region" description="Helical" evidence="2">
    <location>
        <begin position="122"/>
        <end position="145"/>
    </location>
</feature>
<dbReference type="EMBL" id="UFQT01000677">
    <property type="protein sequence ID" value="SSX26480.1"/>
    <property type="molecule type" value="Genomic_DNA"/>
</dbReference>
<dbReference type="PANTHER" id="PTHR11360">
    <property type="entry name" value="MONOCARBOXYLATE TRANSPORTER"/>
    <property type="match status" value="1"/>
</dbReference>
<sequence>MEKSSNTKLIAPDGGYGWIATLGVSLINLATRGIEPSFGLLFNDILNDLNVGTTGAAIVISGLDVMMNMSGLFVGPLLKKFSYRKVAFGGALLCSLGLILTSFSSSMFHIICTYSILNGIGVGLATSAVINIKEVTIYFVAFVALNHYFTKKRGQAVGLSMAGTALGMLILPQLISQFLQNYGFRGTLLIIGALALHAALGATLLQPSKWHMKQEKNDIELIETLPDLPISTKIPTIDEDDDEEDLPELNTLLFNNKNVGKRLHDVSAHSPGVMSKRPTFPRITSAINEYSSGNSFRNKPTSLTSFPRITSAVSMSTEVRKRKESVLSVLSTFDFSGSGMIHLNMDRGDKEAEEETEFLRRVSTHAGFLTNNRGSFAKLPPRILSGIELGKLDDEKEAETKADSFFQRFVELLDCSLLKDKGFLNLLFGLSIFYVAEMNFKMITPFFIRSLGYSQNDVALCLSVSALTDIMARIVVPPVCDKLKITKRIIFMTSILFVAVTRSLMAEQTSWTGLLTVLSISGFFRGVALSNFTLTVSESVPLERLAAAFGWHMIGKALFVIAFGPLIGAIRDWTNSFPLCIHAQSLCILFCIIAWVIEFLIYRFNI</sequence>
<dbReference type="InterPro" id="IPR020846">
    <property type="entry name" value="MFS_dom"/>
</dbReference>
<dbReference type="InterPro" id="IPR050327">
    <property type="entry name" value="Proton-linked_MCT"/>
</dbReference>
<dbReference type="FunFam" id="1.20.1250.20:FF:000437">
    <property type="entry name" value="Blast:Monocarboxylate transporter 4"/>
    <property type="match status" value="1"/>
</dbReference>
<feature type="transmembrane region" description="Helical" evidence="2">
    <location>
        <begin position="86"/>
        <end position="116"/>
    </location>
</feature>
<organism evidence="4">
    <name type="scientific">Culicoides sonorensis</name>
    <name type="common">Biting midge</name>
    <dbReference type="NCBI Taxonomy" id="179676"/>
    <lineage>
        <taxon>Eukaryota</taxon>
        <taxon>Metazoa</taxon>
        <taxon>Ecdysozoa</taxon>
        <taxon>Arthropoda</taxon>
        <taxon>Hexapoda</taxon>
        <taxon>Insecta</taxon>
        <taxon>Pterygota</taxon>
        <taxon>Neoptera</taxon>
        <taxon>Endopterygota</taxon>
        <taxon>Diptera</taxon>
        <taxon>Nematocera</taxon>
        <taxon>Chironomoidea</taxon>
        <taxon>Ceratopogonidae</taxon>
        <taxon>Ceratopogoninae</taxon>
        <taxon>Culicoides</taxon>
        <taxon>Monoculicoides</taxon>
    </lineage>
</organism>
<comment type="subcellular location">
    <subcellularLocation>
        <location evidence="1">Membrane</location>
        <topology evidence="1">Multi-pass membrane protein</topology>
    </subcellularLocation>
</comment>
<dbReference type="Gene3D" id="1.20.1250.20">
    <property type="entry name" value="MFS general substrate transporter like domains"/>
    <property type="match status" value="2"/>
</dbReference>
<name>A0A336M8U9_CULSO</name>